<evidence type="ECO:0000313" key="1">
    <source>
        <dbReference type="EMBL" id="RDJ27971.1"/>
    </source>
</evidence>
<evidence type="ECO:0000313" key="2">
    <source>
        <dbReference type="Proteomes" id="UP000255207"/>
    </source>
</evidence>
<dbReference type="EMBL" id="QQTP01000002">
    <property type="protein sequence ID" value="RDJ27971.1"/>
    <property type="molecule type" value="Genomic_DNA"/>
</dbReference>
<dbReference type="Proteomes" id="UP000255207">
    <property type="component" value="Unassembled WGS sequence"/>
</dbReference>
<reference evidence="2" key="1">
    <citation type="submission" date="2018-07" db="EMBL/GenBank/DDBJ databases">
        <authorList>
            <person name="Safronova V.I."/>
            <person name="Chirak E.R."/>
            <person name="Sazanova A.L."/>
        </authorList>
    </citation>
    <scope>NUCLEOTIDE SEQUENCE [LARGE SCALE GENOMIC DNA]</scope>
    <source>
        <strain evidence="2">RCAM04685</strain>
    </source>
</reference>
<sequence length="108" mass="11568">MAYDLNPVAPVFADMMHTMAGLAADLVCEHKAVEFTISFGDKSVLLLGARVPVSEEEGAKVVKSITTKATLHGYKIDGAVGPEEMTPLGLARRLSFAMRDIAEEPALH</sequence>
<protein>
    <submittedName>
        <fullName evidence="1">Uncharacterized protein</fullName>
    </submittedName>
</protein>
<dbReference type="AlphaFoldDB" id="A0A370L9U7"/>
<organism evidence="1 2">
    <name type="scientific">Bosea caraganae</name>
    <dbReference type="NCBI Taxonomy" id="2763117"/>
    <lineage>
        <taxon>Bacteria</taxon>
        <taxon>Pseudomonadati</taxon>
        <taxon>Pseudomonadota</taxon>
        <taxon>Alphaproteobacteria</taxon>
        <taxon>Hyphomicrobiales</taxon>
        <taxon>Boseaceae</taxon>
        <taxon>Bosea</taxon>
    </lineage>
</organism>
<keyword evidence="2" id="KW-1185">Reference proteome</keyword>
<dbReference type="RefSeq" id="WP_114828096.1">
    <property type="nucleotide sequence ID" value="NZ_QQTO01000037.1"/>
</dbReference>
<name>A0A370L9U7_9HYPH</name>
<accession>A0A370L9U7</accession>
<comment type="caution">
    <text evidence="1">The sequence shown here is derived from an EMBL/GenBank/DDBJ whole genome shotgun (WGS) entry which is preliminary data.</text>
</comment>
<proteinExistence type="predicted"/>
<gene>
    <name evidence="1" type="ORF">DWE98_05030</name>
</gene>